<proteinExistence type="predicted"/>
<sequence>MFRLFNYNKVCEIEKVENGWIVRLRYPKLPPVPSNESQKQQLKVMSRILALLSRISAQEQAKGIDEELEPWKEESEEDFEEMMKEIDRIIEATFDKGKIIKEREERIKDEETYVFTNLDEALNFVRSFLLE</sequence>
<reference evidence="1" key="1">
    <citation type="journal article" date="2020" name="mSystems">
        <title>Genome- and Community-Level Interaction Insights into Carbon Utilization and Element Cycling Functions of Hydrothermarchaeota in Hydrothermal Sediment.</title>
        <authorList>
            <person name="Zhou Z."/>
            <person name="Liu Y."/>
            <person name="Xu W."/>
            <person name="Pan J."/>
            <person name="Luo Z.H."/>
            <person name="Li M."/>
        </authorList>
    </citation>
    <scope>NUCLEOTIDE SEQUENCE [LARGE SCALE GENOMIC DNA]</scope>
    <source>
        <strain evidence="1">SpSt-594</strain>
    </source>
</reference>
<comment type="caution">
    <text evidence="1">The sequence shown here is derived from an EMBL/GenBank/DDBJ whole genome shotgun (WGS) entry which is preliminary data.</text>
</comment>
<accession>A0A7C4W726</accession>
<evidence type="ECO:0000313" key="1">
    <source>
        <dbReference type="EMBL" id="HGU47170.1"/>
    </source>
</evidence>
<protein>
    <submittedName>
        <fullName evidence="1">Uncharacterized protein</fullName>
    </submittedName>
</protein>
<organism evidence="1">
    <name type="scientific">candidate division WOR-3 bacterium</name>
    <dbReference type="NCBI Taxonomy" id="2052148"/>
    <lineage>
        <taxon>Bacteria</taxon>
        <taxon>Bacteria division WOR-3</taxon>
    </lineage>
</organism>
<name>A0A7C4W726_UNCW3</name>
<dbReference type="AlphaFoldDB" id="A0A7C4W726"/>
<dbReference type="EMBL" id="DSZH01000057">
    <property type="protein sequence ID" value="HGU47170.1"/>
    <property type="molecule type" value="Genomic_DNA"/>
</dbReference>
<gene>
    <name evidence="1" type="ORF">ENT60_01210</name>
</gene>